<reference evidence="2 3" key="1">
    <citation type="submission" date="2020-05" db="EMBL/GenBank/DDBJ databases">
        <title>Ramlibacter rhizophilus sp. nov., isolated from rhizosphere soil of national flower Mugunghwa from South Korea.</title>
        <authorList>
            <person name="Zheng-Fei Y."/>
            <person name="Huan T."/>
        </authorList>
    </citation>
    <scope>NUCLEOTIDE SEQUENCE [LARGE SCALE GENOMIC DNA]</scope>
    <source>
        <strain evidence="2 3">H242</strain>
    </source>
</reference>
<protein>
    <submittedName>
        <fullName evidence="2">Uncharacterized protein</fullName>
    </submittedName>
</protein>
<evidence type="ECO:0000313" key="2">
    <source>
        <dbReference type="EMBL" id="QJW84106.1"/>
    </source>
</evidence>
<feature type="compositionally biased region" description="Basic residues" evidence="1">
    <location>
        <begin position="176"/>
        <end position="187"/>
    </location>
</feature>
<organism evidence="2 3">
    <name type="scientific">Ramlibacter terrae</name>
    <dbReference type="NCBI Taxonomy" id="2732511"/>
    <lineage>
        <taxon>Bacteria</taxon>
        <taxon>Pseudomonadati</taxon>
        <taxon>Pseudomonadota</taxon>
        <taxon>Betaproteobacteria</taxon>
        <taxon>Burkholderiales</taxon>
        <taxon>Comamonadaceae</taxon>
        <taxon>Ramlibacter</taxon>
    </lineage>
</organism>
<evidence type="ECO:0000313" key="3">
    <source>
        <dbReference type="Proteomes" id="UP000500826"/>
    </source>
</evidence>
<accession>A0ABX6P536</accession>
<sequence length="215" mass="23344">MLLRGGMDGLSMVVPHGDAGYYQARSTIALPRPGEDDGLLPLDRMFGLHPAMAPLHPFWASKQLAFVHASGSPDPSRSHFDAQDFMESGIPGNKSAPGGWLNRPAGVLAGPNATPASQRMHALNPGPTMPRIFSGPALVTSMDSLRGSSRLADGSRTAEAFARLYRGRTTSAATCRKPRRPGWKRRTSWPATTRRRTSAESRCRRSPAARRNWDS</sequence>
<feature type="region of interest" description="Disordered" evidence="1">
    <location>
        <begin position="171"/>
        <end position="215"/>
    </location>
</feature>
<name>A0ABX6P536_9BURK</name>
<dbReference type="EMBL" id="CP053418">
    <property type="protein sequence ID" value="QJW84106.1"/>
    <property type="molecule type" value="Genomic_DNA"/>
</dbReference>
<evidence type="ECO:0000256" key="1">
    <source>
        <dbReference type="SAM" id="MobiDB-lite"/>
    </source>
</evidence>
<gene>
    <name evidence="2" type="ORF">HK414_09965</name>
</gene>
<dbReference type="Proteomes" id="UP000500826">
    <property type="component" value="Chromosome"/>
</dbReference>
<keyword evidence="3" id="KW-1185">Reference proteome</keyword>
<proteinExistence type="predicted"/>